<dbReference type="InterPro" id="IPR036986">
    <property type="entry name" value="S4_RNA-bd_sf"/>
</dbReference>
<accession>A0A414AN68</accession>
<proteinExistence type="inferred from homology"/>
<dbReference type="Gene3D" id="3.10.290.10">
    <property type="entry name" value="RNA-binding S4 domain"/>
    <property type="match status" value="1"/>
</dbReference>
<dbReference type="InterPro" id="IPR002877">
    <property type="entry name" value="RNA_MeTrfase_FtsJ_dom"/>
</dbReference>
<dbReference type="InterPro" id="IPR002942">
    <property type="entry name" value="S4_RNA-bd"/>
</dbReference>
<organism evidence="7 8">
    <name type="scientific">Enterocloster bolteae</name>
    <dbReference type="NCBI Taxonomy" id="208479"/>
    <lineage>
        <taxon>Bacteria</taxon>
        <taxon>Bacillati</taxon>
        <taxon>Bacillota</taxon>
        <taxon>Clostridia</taxon>
        <taxon>Lachnospirales</taxon>
        <taxon>Lachnospiraceae</taxon>
        <taxon>Enterocloster</taxon>
    </lineage>
</organism>
<keyword evidence="7" id="KW-0808">Transferase</keyword>
<dbReference type="RefSeq" id="WP_002572168.1">
    <property type="nucleotide sequence ID" value="NZ_CAUHGS010000003.1"/>
</dbReference>
<gene>
    <name evidence="7" type="ORF">DW839_24575</name>
    <name evidence="6" type="ORF">DWW02_12285</name>
</gene>
<feature type="compositionally biased region" description="Basic and acidic residues" evidence="4">
    <location>
        <begin position="273"/>
        <end position="291"/>
    </location>
</feature>
<dbReference type="SUPFAM" id="SSF55174">
    <property type="entry name" value="Alpha-L RNA-binding motif"/>
    <property type="match status" value="1"/>
</dbReference>
<dbReference type="EMBL" id="QSHZ01000033">
    <property type="protein sequence ID" value="RHC51291.1"/>
    <property type="molecule type" value="Genomic_DNA"/>
</dbReference>
<evidence type="ECO:0000259" key="5">
    <source>
        <dbReference type="SMART" id="SM00363"/>
    </source>
</evidence>
<dbReference type="SUPFAM" id="SSF53335">
    <property type="entry name" value="S-adenosyl-L-methionine-dependent methyltransferases"/>
    <property type="match status" value="1"/>
</dbReference>
<name>A0A414AN68_9FIRM</name>
<dbReference type="GO" id="GO:0008168">
    <property type="term" value="F:methyltransferase activity"/>
    <property type="evidence" value="ECO:0007669"/>
    <property type="project" value="UniProtKB-KW"/>
</dbReference>
<dbReference type="Proteomes" id="UP000283975">
    <property type="component" value="Unassembled WGS sequence"/>
</dbReference>
<feature type="region of interest" description="Disordered" evidence="4">
    <location>
        <begin position="261"/>
        <end position="291"/>
    </location>
</feature>
<dbReference type="SMART" id="SM00363">
    <property type="entry name" value="S4"/>
    <property type="match status" value="1"/>
</dbReference>
<comment type="caution">
    <text evidence="7">The sequence shown here is derived from an EMBL/GenBank/DDBJ whole genome shotgun (WGS) entry which is preliminary data.</text>
</comment>
<feature type="domain" description="RNA-binding S4" evidence="5">
    <location>
        <begin position="4"/>
        <end position="69"/>
    </location>
</feature>
<reference evidence="8 9" key="1">
    <citation type="submission" date="2018-08" db="EMBL/GenBank/DDBJ databases">
        <title>A genome reference for cultivated species of the human gut microbiota.</title>
        <authorList>
            <person name="Zou Y."/>
            <person name="Xue W."/>
            <person name="Luo G."/>
        </authorList>
    </citation>
    <scope>NUCLEOTIDE SEQUENCE [LARGE SCALE GENOMIC DNA]</scope>
    <source>
        <strain evidence="6 9">AF14-18</strain>
        <strain evidence="7 8">AM35-14</strain>
    </source>
</reference>
<dbReference type="InterPro" id="IPR029063">
    <property type="entry name" value="SAM-dependent_MTases_sf"/>
</dbReference>
<keyword evidence="7" id="KW-0489">Methyltransferase</keyword>
<comment type="similarity">
    <text evidence="2">Belongs to the TlyA family.</text>
</comment>
<dbReference type="AlphaFoldDB" id="A0A414AN68"/>
<protein>
    <submittedName>
        <fullName evidence="7">TlyA family rRNA (Cytidine-2'-O)-methyltransferase</fullName>
    </submittedName>
</protein>
<dbReference type="PANTHER" id="PTHR32319">
    <property type="entry name" value="BACTERIAL HEMOLYSIN-LIKE PROTEIN"/>
    <property type="match status" value="1"/>
</dbReference>
<dbReference type="PANTHER" id="PTHR32319:SF0">
    <property type="entry name" value="BACTERIAL HEMOLYSIN-LIKE PROTEIN"/>
    <property type="match status" value="1"/>
</dbReference>
<sequence length="310" mass="34563">MKKERLDVLMVQRNLAESREKAKALIMSGIVYVNGQKEDKAGTSFEETVQIEVRGNTLKYVSRGGLKLEKAMSRFGVQLAGKVCMDVGASTGGFTDCMLQNGAVKVYAVDVGHGQLAWKLRNDDRVICMEKTNIRYVTPEDIGDRIEFASIDVSFISLTKVLGPVKQLLTDEGQVVCLIKPQFEAGREKVGKKGVVREKSVHLEVIEMVMDYARSIGFGILGLEFSPIKGPEGNIEYLLYLQNFLQENGGHEDNVQKIAGEKTTDQEEMNQSKTEHAEMKQTENHQAKRNQTEYELSARAIVEQAHGCLD</sequence>
<dbReference type="EMBL" id="QRZM01000004">
    <property type="protein sequence ID" value="RGV76145.1"/>
    <property type="molecule type" value="Genomic_DNA"/>
</dbReference>
<dbReference type="Pfam" id="PF01479">
    <property type="entry name" value="S4"/>
    <property type="match status" value="1"/>
</dbReference>
<evidence type="ECO:0000256" key="4">
    <source>
        <dbReference type="SAM" id="MobiDB-lite"/>
    </source>
</evidence>
<evidence type="ECO:0000313" key="7">
    <source>
        <dbReference type="EMBL" id="RHC51291.1"/>
    </source>
</evidence>
<evidence type="ECO:0000313" key="9">
    <source>
        <dbReference type="Proteomes" id="UP000284543"/>
    </source>
</evidence>
<dbReference type="GO" id="GO:0032259">
    <property type="term" value="P:methylation"/>
    <property type="evidence" value="ECO:0007669"/>
    <property type="project" value="UniProtKB-KW"/>
</dbReference>
<evidence type="ECO:0000313" key="8">
    <source>
        <dbReference type="Proteomes" id="UP000283975"/>
    </source>
</evidence>
<keyword evidence="1 3" id="KW-0694">RNA-binding</keyword>
<dbReference type="InterPro" id="IPR004538">
    <property type="entry name" value="Hemolysin_A/TlyA"/>
</dbReference>
<dbReference type="GO" id="GO:0003723">
    <property type="term" value="F:RNA binding"/>
    <property type="evidence" value="ECO:0007669"/>
    <property type="project" value="UniProtKB-KW"/>
</dbReference>
<dbReference type="NCBIfam" id="TIGR00478">
    <property type="entry name" value="tly"/>
    <property type="match status" value="1"/>
</dbReference>
<dbReference type="Pfam" id="PF01728">
    <property type="entry name" value="FtsJ"/>
    <property type="match status" value="1"/>
</dbReference>
<evidence type="ECO:0000313" key="6">
    <source>
        <dbReference type="EMBL" id="RGV76145.1"/>
    </source>
</evidence>
<dbReference type="Gene3D" id="3.40.50.150">
    <property type="entry name" value="Vaccinia Virus protein VP39"/>
    <property type="match status" value="1"/>
</dbReference>
<dbReference type="CDD" id="cd00165">
    <property type="entry name" value="S4"/>
    <property type="match status" value="1"/>
</dbReference>
<evidence type="ECO:0000256" key="3">
    <source>
        <dbReference type="PROSITE-ProRule" id="PRU00182"/>
    </source>
</evidence>
<dbReference type="PROSITE" id="PS50889">
    <property type="entry name" value="S4"/>
    <property type="match status" value="1"/>
</dbReference>
<evidence type="ECO:0000256" key="1">
    <source>
        <dbReference type="ARBA" id="ARBA00022884"/>
    </source>
</evidence>
<evidence type="ECO:0000256" key="2">
    <source>
        <dbReference type="ARBA" id="ARBA00029460"/>
    </source>
</evidence>
<dbReference type="InterPro" id="IPR047048">
    <property type="entry name" value="TlyA"/>
</dbReference>
<dbReference type="Proteomes" id="UP000284543">
    <property type="component" value="Unassembled WGS sequence"/>
</dbReference>
<dbReference type="PIRSF" id="PIRSF005578">
    <property type="entry name" value="TlyA"/>
    <property type="match status" value="1"/>
</dbReference>